<dbReference type="PROSITE" id="PS01276">
    <property type="entry name" value="PEPTIDASE_U32"/>
    <property type="match status" value="1"/>
</dbReference>
<dbReference type="Gene3D" id="2.40.30.10">
    <property type="entry name" value="Translation factors"/>
    <property type="match status" value="1"/>
</dbReference>
<evidence type="ECO:0000313" key="5">
    <source>
        <dbReference type="EMBL" id="SJZ33032.1"/>
    </source>
</evidence>
<dbReference type="GO" id="GO:0008233">
    <property type="term" value="F:peptidase activity"/>
    <property type="evidence" value="ECO:0007669"/>
    <property type="project" value="UniProtKB-KW"/>
</dbReference>
<dbReference type="InterPro" id="IPR051454">
    <property type="entry name" value="RNA/ubiquinone_mod_enzymes"/>
</dbReference>
<keyword evidence="2" id="KW-0378">Hydrolase</keyword>
<evidence type="ECO:0000256" key="3">
    <source>
        <dbReference type="ARBA" id="ARBA00038374"/>
    </source>
</evidence>
<name>A0A1T4JS50_9BACT</name>
<evidence type="ECO:0000256" key="2">
    <source>
        <dbReference type="ARBA" id="ARBA00022801"/>
    </source>
</evidence>
<sequence length="413" mass="45907">MKKPELLAPAGTMEKLKCAIRYGADAVYMGGPDFGLRNMAGNFTLAEMPEALTLCHKHGVRCYLTINSYPADHTLNRLESYLQELAPLPFDAYIVSDPGVLRMIRRISPEREIHLSTQANTINHESVLFWQDQGVGRVNLAREMTLEDISATARAVSIPCEVFVHGALCVAYSGRCLLSSAMTGRSANLGECTQPCRWKYALVEERRPGEYQPIEEDSSGTFIYNSKDLCLLEYLPDLVRAGVGSLKIEGRMKGIHYLAGVLRIYRTALDRFYANPDRYTADPAWMEELATISHRGYTTGFLLGDPKDVGQSYQAGYLRSHKLVGTVESMRGPELAEVMVRNRFQAGDQLSLMGPAMKNADFMAADLQQLDQHGEATPVDIVHPNMRILMPVPVGTAPDDLIRLPAPMQEFDS</sequence>
<gene>
    <name evidence="5" type="ORF">SAMN02745119_00030</name>
</gene>
<dbReference type="Pfam" id="PF16325">
    <property type="entry name" value="Peptidase_U32_C"/>
    <property type="match status" value="1"/>
</dbReference>
<keyword evidence="1 5" id="KW-0645">Protease</keyword>
<dbReference type="PANTHER" id="PTHR30217:SF6">
    <property type="entry name" value="TRNA HYDROXYLATION PROTEIN P"/>
    <property type="match status" value="1"/>
</dbReference>
<dbReference type="InterPro" id="IPR032525">
    <property type="entry name" value="Peptidase_U32_C"/>
</dbReference>
<reference evidence="6" key="1">
    <citation type="submission" date="2017-02" db="EMBL/GenBank/DDBJ databases">
        <authorList>
            <person name="Varghese N."/>
            <person name="Submissions S."/>
        </authorList>
    </citation>
    <scope>NUCLEOTIDE SEQUENCE [LARGE SCALE GENOMIC DNA]</scope>
    <source>
        <strain evidence="6">ATCC BAA-34</strain>
    </source>
</reference>
<comment type="similarity">
    <text evidence="3">Belongs to the peptidase U32 family.</text>
</comment>
<evidence type="ECO:0000313" key="6">
    <source>
        <dbReference type="Proteomes" id="UP000190102"/>
    </source>
</evidence>
<dbReference type="InterPro" id="IPR001539">
    <property type="entry name" value="Peptidase_U32"/>
</dbReference>
<dbReference type="GO" id="GO:0006508">
    <property type="term" value="P:proteolysis"/>
    <property type="evidence" value="ECO:0007669"/>
    <property type="project" value="UniProtKB-KW"/>
</dbReference>
<evidence type="ECO:0000256" key="1">
    <source>
        <dbReference type="ARBA" id="ARBA00022670"/>
    </source>
</evidence>
<keyword evidence="6" id="KW-1185">Reference proteome</keyword>
<protein>
    <submittedName>
        <fullName evidence="5">Putative protease</fullName>
    </submittedName>
</protein>
<dbReference type="AlphaFoldDB" id="A0A1T4JS50"/>
<accession>A0A1T4JS50</accession>
<dbReference type="Proteomes" id="UP000190102">
    <property type="component" value="Unassembled WGS sequence"/>
</dbReference>
<dbReference type="EMBL" id="FUWR01000001">
    <property type="protein sequence ID" value="SJZ33032.1"/>
    <property type="molecule type" value="Genomic_DNA"/>
</dbReference>
<feature type="domain" description="Peptidase family U32 C-terminal" evidence="4">
    <location>
        <begin position="319"/>
        <end position="403"/>
    </location>
</feature>
<evidence type="ECO:0000259" key="4">
    <source>
        <dbReference type="Pfam" id="PF16325"/>
    </source>
</evidence>
<dbReference type="PANTHER" id="PTHR30217">
    <property type="entry name" value="PEPTIDASE U32 FAMILY"/>
    <property type="match status" value="1"/>
</dbReference>
<dbReference type="Pfam" id="PF01136">
    <property type="entry name" value="Peptidase_U32"/>
    <property type="match status" value="1"/>
</dbReference>
<dbReference type="RefSeq" id="WP_078788355.1">
    <property type="nucleotide sequence ID" value="NZ_FUWR01000001.1"/>
</dbReference>
<dbReference type="STRING" id="115783.SAMN02745119_00030"/>
<organism evidence="5 6">
    <name type="scientific">Trichlorobacter thiogenes</name>
    <dbReference type="NCBI Taxonomy" id="115783"/>
    <lineage>
        <taxon>Bacteria</taxon>
        <taxon>Pseudomonadati</taxon>
        <taxon>Thermodesulfobacteriota</taxon>
        <taxon>Desulfuromonadia</taxon>
        <taxon>Geobacterales</taxon>
        <taxon>Geobacteraceae</taxon>
        <taxon>Trichlorobacter</taxon>
    </lineage>
</organism>
<dbReference type="OrthoDB" id="9807498at2"/>
<proteinExistence type="inferred from homology"/>